<dbReference type="SUPFAM" id="SSF51735">
    <property type="entry name" value="NAD(P)-binding Rossmann-fold domains"/>
    <property type="match status" value="1"/>
</dbReference>
<evidence type="ECO:0000313" key="3">
    <source>
        <dbReference type="Proteomes" id="UP000035027"/>
    </source>
</evidence>
<evidence type="ECO:0000259" key="1">
    <source>
        <dbReference type="Pfam" id="PF01370"/>
    </source>
</evidence>
<feature type="domain" description="NAD-dependent epimerase/dehydratase" evidence="1">
    <location>
        <begin position="9"/>
        <end position="117"/>
    </location>
</feature>
<dbReference type="PANTHER" id="PTHR12126">
    <property type="entry name" value="NADH-UBIQUINONE OXIDOREDUCTASE 39 KDA SUBUNIT-RELATED"/>
    <property type="match status" value="1"/>
</dbReference>
<dbReference type="Gene3D" id="3.40.50.720">
    <property type="entry name" value="NAD(P)-binding Rossmann-like Domain"/>
    <property type="match status" value="1"/>
</dbReference>
<dbReference type="GO" id="GO:0044877">
    <property type="term" value="F:protein-containing complex binding"/>
    <property type="evidence" value="ECO:0007669"/>
    <property type="project" value="TreeGrafter"/>
</dbReference>
<name>A0A0F7Q0R4_9LACO</name>
<proteinExistence type="predicted"/>
<dbReference type="InterPro" id="IPR036291">
    <property type="entry name" value="NAD(P)-bd_dom_sf"/>
</dbReference>
<dbReference type="PATRIC" id="fig|1194971.3.peg.1809"/>
<dbReference type="PANTHER" id="PTHR12126:SF16">
    <property type="entry name" value="MIOREX COMPLEX COMPONENT 2"/>
    <property type="match status" value="1"/>
</dbReference>
<evidence type="ECO:0000313" key="2">
    <source>
        <dbReference type="EMBL" id="AKI05340.1"/>
    </source>
</evidence>
<protein>
    <submittedName>
        <fullName evidence="2">Membrane associated protein</fullName>
    </submittedName>
</protein>
<organism evidence="2 3">
    <name type="scientific">Ligilactobacillus salivarius str. Ren</name>
    <dbReference type="NCBI Taxonomy" id="1194971"/>
    <lineage>
        <taxon>Bacteria</taxon>
        <taxon>Bacillati</taxon>
        <taxon>Bacillota</taxon>
        <taxon>Bacilli</taxon>
        <taxon>Lactobacillales</taxon>
        <taxon>Lactobacillaceae</taxon>
        <taxon>Ligilactobacillus</taxon>
    </lineage>
</organism>
<dbReference type="InterPro" id="IPR001509">
    <property type="entry name" value="Epimerase_deHydtase"/>
</dbReference>
<dbReference type="AlphaFoldDB" id="A0A0F7Q0R4"/>
<gene>
    <name evidence="2" type="ORF">LsR_01822</name>
</gene>
<reference evidence="2 3" key="1">
    <citation type="submission" date="2015-04" db="EMBL/GenBank/DDBJ databases">
        <title>Complete genome sequence of Lactobacillus salivarius Ren, a probiotic strain with antitumor activity.</title>
        <authorList>
            <person name="Sun E."/>
            <person name="Zhao L."/>
            <person name="Liu S."/>
            <person name="Zhang M."/>
            <person name="Guo H."/>
            <person name="Ren F."/>
        </authorList>
    </citation>
    <scope>NUCLEOTIDE SEQUENCE [LARGE SCALE GENOMIC DNA]</scope>
    <source>
        <strain evidence="2 3">Ren</strain>
        <plasmid evidence="2 3">pR1</plasmid>
    </source>
</reference>
<accession>A0A0F7Q0R4</accession>
<sequence>MKEGIAMKITVVGGTGLVGQGILSELSKDKSLDLHSISRNGKRPNSITGITYHSFDLAHDTNWHYLLQTSDWVIDCIGILFPNKSKNQTYENSSIQPAKLIIDNIVDSDNKFLFISANSAPFFLNNYLQAKRTVENYASRKLGNRAISVYPGLIYSRFRRSNYYPAVILDFLLKFKLFSFLRKFRPISRERFAKEIHYIIEGKNSSLTYRI</sequence>
<dbReference type="EMBL" id="CP011404">
    <property type="protein sequence ID" value="AKI05340.1"/>
    <property type="molecule type" value="Genomic_DNA"/>
</dbReference>
<dbReference type="Pfam" id="PF01370">
    <property type="entry name" value="Epimerase"/>
    <property type="match status" value="1"/>
</dbReference>
<geneLocation type="plasmid" evidence="2 3">
    <name>pR1</name>
</geneLocation>
<dbReference type="InterPro" id="IPR051207">
    <property type="entry name" value="ComplexI_NDUFA9_subunit"/>
</dbReference>
<keyword evidence="2" id="KW-0614">Plasmid</keyword>
<dbReference type="Proteomes" id="UP000035027">
    <property type="component" value="Plasmid pR1"/>
</dbReference>